<comment type="caution">
    <text evidence="1">The sequence shown here is derived from an EMBL/GenBank/DDBJ whole genome shotgun (WGS) entry which is preliminary data.</text>
</comment>
<sequence>MLRRSRIRLTKLIFIMKNKNVKVESFVSKNGNKRRQFLKMSGLAIAGSGLILSCSDDDDFTEPTPDPDPNTFDLGGGDLGVLNYAYALEQLEAEFYTKVVNGSYWSGAAMEEKQILEDLYNHEVNHREFFKAALNANFDAEVVLPESLEFDFSSVDFSNRDSVLSTAKLLEDTGVKAYNGAGKLIETAAYLVIAGKIVSVEARHAAAIRSIIGNDMDDFKLFAGDDIVDPNTGLDGAENPSVIINAAGGFIVTPFTANQLP</sequence>
<organism evidence="1 2">
    <name type="scientific">Mesonia oceanica</name>
    <dbReference type="NCBI Taxonomy" id="2687242"/>
    <lineage>
        <taxon>Bacteria</taxon>
        <taxon>Pseudomonadati</taxon>
        <taxon>Bacteroidota</taxon>
        <taxon>Flavobacteriia</taxon>
        <taxon>Flavobacteriales</taxon>
        <taxon>Flavobacteriaceae</taxon>
        <taxon>Mesonia</taxon>
    </lineage>
</organism>
<dbReference type="Proteomes" id="UP000356253">
    <property type="component" value="Unassembled WGS sequence"/>
</dbReference>
<accession>A0AC61Y3R3</accession>
<reference evidence="1" key="1">
    <citation type="submission" date="2019-09" db="EMBL/GenBank/DDBJ databases">
        <authorList>
            <person name="Rodrigo-Torres L."/>
            <person name="Arahal R. D."/>
            <person name="Lucena T."/>
        </authorList>
    </citation>
    <scope>NUCLEOTIDE SEQUENCE</scope>
    <source>
        <strain evidence="1">ISS653</strain>
    </source>
</reference>
<gene>
    <name evidence="1" type="ORF">FVB9532_00365</name>
</gene>
<keyword evidence="2" id="KW-1185">Reference proteome</keyword>
<name>A0AC61Y3R3_9FLAO</name>
<proteinExistence type="predicted"/>
<dbReference type="EMBL" id="CABVMM010000001">
    <property type="protein sequence ID" value="VVU99113.1"/>
    <property type="molecule type" value="Genomic_DNA"/>
</dbReference>
<protein>
    <submittedName>
        <fullName evidence="1">Uncharacterized protein</fullName>
    </submittedName>
</protein>
<evidence type="ECO:0000313" key="2">
    <source>
        <dbReference type="Proteomes" id="UP000356253"/>
    </source>
</evidence>
<evidence type="ECO:0000313" key="1">
    <source>
        <dbReference type="EMBL" id="VVU99113.1"/>
    </source>
</evidence>